<dbReference type="Gene3D" id="3.10.20.90">
    <property type="entry name" value="Phosphatidylinositol 3-kinase Catalytic Subunit, Chain A, domain 1"/>
    <property type="match status" value="1"/>
</dbReference>
<evidence type="ECO:0000313" key="2">
    <source>
        <dbReference type="Proteomes" id="UP000887540"/>
    </source>
</evidence>
<dbReference type="FunFam" id="3.10.20.90:FF:000025">
    <property type="entry name" value="Afadin, adherens junction formation factor"/>
    <property type="match status" value="1"/>
</dbReference>
<dbReference type="Proteomes" id="UP000887540">
    <property type="component" value="Unplaced"/>
</dbReference>
<dbReference type="InterPro" id="IPR000159">
    <property type="entry name" value="RA_dom"/>
</dbReference>
<evidence type="ECO:0000259" key="1">
    <source>
        <dbReference type="PROSITE" id="PS50200"/>
    </source>
</evidence>
<feature type="domain" description="Ras-associating" evidence="1">
    <location>
        <begin position="36"/>
        <end position="130"/>
    </location>
</feature>
<dbReference type="PANTHER" id="PTHR10398:SF2">
    <property type="entry name" value="AFADIN"/>
    <property type="match status" value="1"/>
</dbReference>
<dbReference type="InterPro" id="IPR029071">
    <property type="entry name" value="Ubiquitin-like_domsf"/>
</dbReference>
<sequence length="143" mass="16908">MSNQINLQQLKRLIAQWNENRIELFSLSEPNEHGEFHGVMRFYFQEPGEKVSTKCIRVSSSATTNNVIDALIEKFHPDMKMLSIPNYSIWEVHENGEERKLLADERPLIVQLTWHKDDREGRFLLRNDDEKRLSSSVSWLAYF</sequence>
<dbReference type="GO" id="GO:0032880">
    <property type="term" value="P:regulation of protein localization"/>
    <property type="evidence" value="ECO:0007669"/>
    <property type="project" value="TreeGrafter"/>
</dbReference>
<accession>A0A914DW85</accession>
<reference evidence="3" key="1">
    <citation type="submission" date="2022-11" db="UniProtKB">
        <authorList>
            <consortium name="WormBaseParasite"/>
        </authorList>
    </citation>
    <scope>IDENTIFICATION</scope>
</reference>
<dbReference type="AlphaFoldDB" id="A0A914DW85"/>
<evidence type="ECO:0000313" key="3">
    <source>
        <dbReference type="WBParaSite" id="ACRNAN_scaffold4258.g28564.t1"/>
    </source>
</evidence>
<dbReference type="WBParaSite" id="ACRNAN_scaffold4258.g28564.t1">
    <property type="protein sequence ID" value="ACRNAN_scaffold4258.g28564.t1"/>
    <property type="gene ID" value="ACRNAN_scaffold4258.g28564"/>
</dbReference>
<dbReference type="CDD" id="cd01782">
    <property type="entry name" value="RA1_Afadin"/>
    <property type="match status" value="1"/>
</dbReference>
<dbReference type="InterPro" id="IPR028842">
    <property type="entry name" value="Afadin"/>
</dbReference>
<dbReference type="GO" id="GO:0007165">
    <property type="term" value="P:signal transduction"/>
    <property type="evidence" value="ECO:0007669"/>
    <property type="project" value="InterPro"/>
</dbReference>
<dbReference type="PROSITE" id="PS50200">
    <property type="entry name" value="RA"/>
    <property type="match status" value="1"/>
</dbReference>
<proteinExistence type="predicted"/>
<name>A0A914DW85_9BILA</name>
<organism evidence="2 3">
    <name type="scientific">Acrobeloides nanus</name>
    <dbReference type="NCBI Taxonomy" id="290746"/>
    <lineage>
        <taxon>Eukaryota</taxon>
        <taxon>Metazoa</taxon>
        <taxon>Ecdysozoa</taxon>
        <taxon>Nematoda</taxon>
        <taxon>Chromadorea</taxon>
        <taxon>Rhabditida</taxon>
        <taxon>Tylenchina</taxon>
        <taxon>Cephalobomorpha</taxon>
        <taxon>Cephaloboidea</taxon>
        <taxon>Cephalobidae</taxon>
        <taxon>Acrobeloides</taxon>
    </lineage>
</organism>
<dbReference type="SMART" id="SM00314">
    <property type="entry name" value="RA"/>
    <property type="match status" value="1"/>
</dbReference>
<keyword evidence="2" id="KW-1185">Reference proteome</keyword>
<dbReference type="Pfam" id="PF00788">
    <property type="entry name" value="RA"/>
    <property type="match status" value="1"/>
</dbReference>
<dbReference type="PANTHER" id="PTHR10398">
    <property type="entry name" value="AFADIN"/>
    <property type="match status" value="1"/>
</dbReference>
<dbReference type="GO" id="GO:0005912">
    <property type="term" value="C:adherens junction"/>
    <property type="evidence" value="ECO:0007669"/>
    <property type="project" value="TreeGrafter"/>
</dbReference>
<dbReference type="GO" id="GO:0050839">
    <property type="term" value="F:cell adhesion molecule binding"/>
    <property type="evidence" value="ECO:0007669"/>
    <property type="project" value="TreeGrafter"/>
</dbReference>
<protein>
    <submittedName>
        <fullName evidence="3">Ras-associating domain-containing protein</fullName>
    </submittedName>
</protein>
<dbReference type="SUPFAM" id="SSF54236">
    <property type="entry name" value="Ubiquitin-like"/>
    <property type="match status" value="1"/>
</dbReference>